<feature type="compositionally biased region" description="Polar residues" evidence="3">
    <location>
        <begin position="79"/>
        <end position="88"/>
    </location>
</feature>
<dbReference type="Gene3D" id="3.40.50.1110">
    <property type="entry name" value="SGNH hydrolase"/>
    <property type="match status" value="1"/>
</dbReference>
<accession>A0A699JF14</accession>
<dbReference type="AlphaFoldDB" id="A0A699JF14"/>
<protein>
    <submittedName>
        <fullName evidence="4">GDSL esterase/lipase 1-like</fullName>
    </submittedName>
</protein>
<dbReference type="InterPro" id="IPR036514">
    <property type="entry name" value="SGNH_hydro_sf"/>
</dbReference>
<evidence type="ECO:0000256" key="1">
    <source>
        <dbReference type="ARBA" id="ARBA00008668"/>
    </source>
</evidence>
<dbReference type="EMBL" id="BKCJ010402616">
    <property type="protein sequence ID" value="GFA31174.1"/>
    <property type="molecule type" value="Genomic_DNA"/>
</dbReference>
<dbReference type="Pfam" id="PF00657">
    <property type="entry name" value="Lipase_GDSL"/>
    <property type="match status" value="1"/>
</dbReference>
<name>A0A699JF14_TANCI</name>
<evidence type="ECO:0000313" key="4">
    <source>
        <dbReference type="EMBL" id="GFA31174.1"/>
    </source>
</evidence>
<feature type="region of interest" description="Disordered" evidence="3">
    <location>
        <begin position="67"/>
        <end position="106"/>
    </location>
</feature>
<evidence type="ECO:0000256" key="3">
    <source>
        <dbReference type="SAM" id="MobiDB-lite"/>
    </source>
</evidence>
<evidence type="ECO:0000256" key="2">
    <source>
        <dbReference type="ARBA" id="ARBA00022729"/>
    </source>
</evidence>
<dbReference type="InterPro" id="IPR001087">
    <property type="entry name" value="GDSL"/>
</dbReference>
<dbReference type="PANTHER" id="PTHR45966:SF1">
    <property type="entry name" value="GDSL ESTERASE_LIPASE 1-RELATED"/>
    <property type="match status" value="1"/>
</dbReference>
<dbReference type="GO" id="GO:0016298">
    <property type="term" value="F:lipase activity"/>
    <property type="evidence" value="ECO:0007669"/>
    <property type="project" value="TreeGrafter"/>
</dbReference>
<comment type="caution">
    <text evidence="4">The sequence shown here is derived from an EMBL/GenBank/DDBJ whole genome shotgun (WGS) entry which is preliminary data.</text>
</comment>
<gene>
    <name evidence="4" type="ORF">Tci_603146</name>
</gene>
<comment type="similarity">
    <text evidence="1">Belongs to the 'GDSL' lipolytic enzyme family.</text>
</comment>
<keyword evidence="2" id="KW-0732">Signal</keyword>
<organism evidence="4">
    <name type="scientific">Tanacetum cinerariifolium</name>
    <name type="common">Dalmatian daisy</name>
    <name type="synonym">Chrysanthemum cinerariifolium</name>
    <dbReference type="NCBI Taxonomy" id="118510"/>
    <lineage>
        <taxon>Eukaryota</taxon>
        <taxon>Viridiplantae</taxon>
        <taxon>Streptophyta</taxon>
        <taxon>Embryophyta</taxon>
        <taxon>Tracheophyta</taxon>
        <taxon>Spermatophyta</taxon>
        <taxon>Magnoliopsida</taxon>
        <taxon>eudicotyledons</taxon>
        <taxon>Gunneridae</taxon>
        <taxon>Pentapetalae</taxon>
        <taxon>asterids</taxon>
        <taxon>campanulids</taxon>
        <taxon>Asterales</taxon>
        <taxon>Asteraceae</taxon>
        <taxon>Asteroideae</taxon>
        <taxon>Anthemideae</taxon>
        <taxon>Anthemidinae</taxon>
        <taxon>Tanacetum</taxon>
    </lineage>
</organism>
<proteinExistence type="inferred from homology"/>
<reference evidence="4" key="1">
    <citation type="journal article" date="2019" name="Sci. Rep.">
        <title>Draft genome of Tanacetum cinerariifolium, the natural source of mosquito coil.</title>
        <authorList>
            <person name="Yamashiro T."/>
            <person name="Shiraishi A."/>
            <person name="Satake H."/>
            <person name="Nakayama K."/>
        </authorList>
    </citation>
    <scope>NUCLEOTIDE SEQUENCE</scope>
</reference>
<feature type="compositionally biased region" description="Basic and acidic residues" evidence="3">
    <location>
        <begin position="89"/>
        <end position="106"/>
    </location>
</feature>
<dbReference type="PANTHER" id="PTHR45966">
    <property type="entry name" value="GDSL-LIKE LIPASE/ACYLHYDROLASE"/>
    <property type="match status" value="1"/>
</dbReference>
<dbReference type="InterPro" id="IPR044552">
    <property type="entry name" value="GLIP1-5/GLL25"/>
</dbReference>
<sequence>MEDGTLVRKLLNAVPDRYMQIVVSIEQYSDLSEMTFEEAIGRLKTYEERIKYKGKQVDNQDRLLFTRYGEQGRRRGHGESNQSRGQENNFKKETHNNSNKLTHDKSKETITTSTPLLIFKRTFSHMVNPTSVLQLELCMPIIPAYLEPNNDFTHGANFASGGAGALISSHAGFVVDLQTQLRYFCDLVNYYRQNLGDAKSRKLLSAAVYLFSCGANDYQSPYYPYTHEQYVDIVTGNMTNVIKGIYEKGRRKFRVVTAPLIGCWPGIRIRQSGNTCNTEINELTRLHNQALAKRLEHLEKPLEGFMYAKFDISTAISYRMKNPSKYGFKEAERACCGSGPFGGIYSCGGMRRIKEFELCDNATDYLFFDSFHPNELASHQFAETF</sequence>